<dbReference type="RefSeq" id="WP_141925363.1">
    <property type="nucleotide sequence ID" value="NZ_VFQC01000002.1"/>
</dbReference>
<dbReference type="Gene3D" id="3.30.9.40">
    <property type="match status" value="1"/>
</dbReference>
<dbReference type="Gene3D" id="3.50.50.60">
    <property type="entry name" value="FAD/NAD(P)-binding domain"/>
    <property type="match status" value="2"/>
</dbReference>
<dbReference type="AlphaFoldDB" id="A0A543N8Y9"/>
<dbReference type="EMBL" id="VFQC01000002">
    <property type="protein sequence ID" value="TQN28294.1"/>
    <property type="molecule type" value="Genomic_DNA"/>
</dbReference>
<evidence type="ECO:0000313" key="3">
    <source>
        <dbReference type="Proteomes" id="UP000317422"/>
    </source>
</evidence>
<dbReference type="Proteomes" id="UP000317422">
    <property type="component" value="Unassembled WGS sequence"/>
</dbReference>
<name>A0A543N8Y9_9ACTN</name>
<dbReference type="OrthoDB" id="3414915at2"/>
<accession>A0A543N8Y9</accession>
<protein>
    <submittedName>
        <fullName evidence="2">2-polyprenyl-6-methoxyphenol hydroxylase-like FAD-dependent oxidoreductase</fullName>
    </submittedName>
</protein>
<reference evidence="2 3" key="1">
    <citation type="submission" date="2019-06" db="EMBL/GenBank/DDBJ databases">
        <title>Sequencing the genomes of 1000 actinobacteria strains.</title>
        <authorList>
            <person name="Klenk H.-P."/>
        </authorList>
    </citation>
    <scope>NUCLEOTIDE SEQUENCE [LARGE SCALE GENOMIC DNA]</scope>
    <source>
        <strain evidence="2 3">DSM 45015</strain>
    </source>
</reference>
<gene>
    <name evidence="2" type="ORF">FHX37_3627</name>
</gene>
<dbReference type="SUPFAM" id="SSF51905">
    <property type="entry name" value="FAD/NAD(P)-binding domain"/>
    <property type="match status" value="1"/>
</dbReference>
<dbReference type="InterPro" id="IPR041654">
    <property type="entry name" value="StyA_sbd"/>
</dbReference>
<proteinExistence type="predicted"/>
<organism evidence="2 3">
    <name type="scientific">Haloactinospora alba</name>
    <dbReference type="NCBI Taxonomy" id="405555"/>
    <lineage>
        <taxon>Bacteria</taxon>
        <taxon>Bacillati</taxon>
        <taxon>Actinomycetota</taxon>
        <taxon>Actinomycetes</taxon>
        <taxon>Streptosporangiales</taxon>
        <taxon>Nocardiopsidaceae</taxon>
        <taxon>Haloactinospora</taxon>
    </lineage>
</organism>
<comment type="caution">
    <text evidence="2">The sequence shown here is derived from an EMBL/GenBank/DDBJ whole genome shotgun (WGS) entry which is preliminary data.</text>
</comment>
<keyword evidence="3" id="KW-1185">Reference proteome</keyword>
<feature type="domain" description="Styrene monooxygenase StyA putative substrate binding" evidence="1">
    <location>
        <begin position="143"/>
        <end position="252"/>
    </location>
</feature>
<dbReference type="Gene3D" id="6.10.250.650">
    <property type="match status" value="1"/>
</dbReference>
<evidence type="ECO:0000259" key="1">
    <source>
        <dbReference type="Pfam" id="PF17885"/>
    </source>
</evidence>
<evidence type="ECO:0000313" key="2">
    <source>
        <dbReference type="EMBL" id="TQN28294.1"/>
    </source>
</evidence>
<sequence length="409" mass="45678">MPDIGIIGSGIAGLHLGLFLRQHDIPVTIYSDRTPEDIGASRLPNSVAHHRSTLERERALGVEHWDPQEYGYFANHHHVNGPTPLEFRGDLRGPARALDYRIYLPRLIADFQERGGTFDIRAVKPETIVSLSEQHDLIVVAAGKGEIAGMFPRRADRSPYETPQRRLCVGLYHGVSYPDPKGMSLSVSPGHGELLELPLHSFEGPVTALLFEGIPGGDLEQVSGMDQASDPTGFEKTVLEKLESHFPQVRERADAARFHLTRPEDLLQGGLTPVVREDYTRLPNGRFALALGDMHTVLDPLVGQGANSASYSAWVTGETILEELTLDERFCQKVARRRADRTLSAAAFSNFMLRREAAPHLIELFSAMDGDPELAEEFVDHFNRPERIWDILSTPQRTRAYLAGQEWRQ</sequence>
<dbReference type="InterPro" id="IPR036188">
    <property type="entry name" value="FAD/NAD-bd_sf"/>
</dbReference>
<dbReference type="Pfam" id="PF17885">
    <property type="entry name" value="Smoa_sbd"/>
    <property type="match status" value="1"/>
</dbReference>